<evidence type="ECO:0000256" key="7">
    <source>
        <dbReference type="ARBA" id="ARBA00022516"/>
    </source>
</evidence>
<dbReference type="EMBL" id="VIGC01000007">
    <property type="protein sequence ID" value="TQE96595.1"/>
    <property type="molecule type" value="Genomic_DNA"/>
</dbReference>
<protein>
    <recommendedName>
        <fullName evidence="5">Phosphatidylcholine synthase</fullName>
        <ecNumber evidence="4">2.7.8.24</ecNumber>
    </recommendedName>
    <alternativeName>
        <fullName evidence="17">CDP-diglyceride-choline O-phosphatidyltransferase</fullName>
    </alternativeName>
</protein>
<feature type="transmembrane region" description="Helical" evidence="18">
    <location>
        <begin position="50"/>
        <end position="69"/>
    </location>
</feature>
<evidence type="ECO:0000256" key="18">
    <source>
        <dbReference type="SAM" id="Phobius"/>
    </source>
</evidence>
<comment type="cofactor">
    <cofactor evidence="2">
        <name>Mn(2+)</name>
        <dbReference type="ChEBI" id="CHEBI:29035"/>
    </cofactor>
</comment>
<evidence type="ECO:0000256" key="6">
    <source>
        <dbReference type="ARBA" id="ARBA00022475"/>
    </source>
</evidence>
<evidence type="ECO:0000256" key="14">
    <source>
        <dbReference type="ARBA" id="ARBA00023209"/>
    </source>
</evidence>
<evidence type="ECO:0000256" key="10">
    <source>
        <dbReference type="ARBA" id="ARBA00022692"/>
    </source>
</evidence>
<dbReference type="GO" id="GO:0050520">
    <property type="term" value="F:phosphatidylcholine synthase activity"/>
    <property type="evidence" value="ECO:0007669"/>
    <property type="project" value="UniProtKB-EC"/>
</dbReference>
<evidence type="ECO:0000256" key="3">
    <source>
        <dbReference type="ARBA" id="ARBA00004429"/>
    </source>
</evidence>
<evidence type="ECO:0000313" key="19">
    <source>
        <dbReference type="EMBL" id="TQE96595.1"/>
    </source>
</evidence>
<evidence type="ECO:0000256" key="15">
    <source>
        <dbReference type="ARBA" id="ARBA00023211"/>
    </source>
</evidence>
<evidence type="ECO:0000256" key="17">
    <source>
        <dbReference type="ARBA" id="ARBA00033321"/>
    </source>
</evidence>
<evidence type="ECO:0000256" key="5">
    <source>
        <dbReference type="ARBA" id="ARBA00015623"/>
    </source>
</evidence>
<evidence type="ECO:0000256" key="16">
    <source>
        <dbReference type="ARBA" id="ARBA00023264"/>
    </source>
</evidence>
<evidence type="ECO:0000256" key="11">
    <source>
        <dbReference type="ARBA" id="ARBA00022989"/>
    </source>
</evidence>
<keyword evidence="20" id="KW-1185">Reference proteome</keyword>
<evidence type="ECO:0000256" key="1">
    <source>
        <dbReference type="ARBA" id="ARBA00000958"/>
    </source>
</evidence>
<feature type="transmembrane region" description="Helical" evidence="18">
    <location>
        <begin position="21"/>
        <end position="44"/>
    </location>
</feature>
<feature type="transmembrane region" description="Helical" evidence="18">
    <location>
        <begin position="197"/>
        <end position="214"/>
    </location>
</feature>
<organism evidence="19 20">
    <name type="scientific">Litorilinea aerophila</name>
    <dbReference type="NCBI Taxonomy" id="1204385"/>
    <lineage>
        <taxon>Bacteria</taxon>
        <taxon>Bacillati</taxon>
        <taxon>Chloroflexota</taxon>
        <taxon>Caldilineae</taxon>
        <taxon>Caldilineales</taxon>
        <taxon>Caldilineaceae</taxon>
        <taxon>Litorilinea</taxon>
    </lineage>
</organism>
<proteinExistence type="predicted"/>
<name>A0A540VIJ6_9CHLR</name>
<evidence type="ECO:0000256" key="12">
    <source>
        <dbReference type="ARBA" id="ARBA00023098"/>
    </source>
</evidence>
<comment type="subcellular location">
    <subcellularLocation>
        <location evidence="3">Cell inner membrane</location>
        <topology evidence="3">Multi-pass membrane protein</topology>
    </subcellularLocation>
</comment>
<keyword evidence="12" id="KW-0443">Lipid metabolism</keyword>
<comment type="catalytic activity">
    <reaction evidence="1">
        <text>a CDP-1,2-diacyl-sn-glycerol + choline = a 1,2-diacyl-sn-glycero-3-phosphocholine + CMP + H(+)</text>
        <dbReference type="Rhea" id="RHEA:14597"/>
        <dbReference type="ChEBI" id="CHEBI:15354"/>
        <dbReference type="ChEBI" id="CHEBI:15378"/>
        <dbReference type="ChEBI" id="CHEBI:57643"/>
        <dbReference type="ChEBI" id="CHEBI:58332"/>
        <dbReference type="ChEBI" id="CHEBI:60377"/>
        <dbReference type="EC" id="2.7.8.24"/>
    </reaction>
</comment>
<keyword evidence="10 18" id="KW-0812">Transmembrane</keyword>
<dbReference type="GO" id="GO:0005886">
    <property type="term" value="C:plasma membrane"/>
    <property type="evidence" value="ECO:0007669"/>
    <property type="project" value="UniProtKB-SubCell"/>
</dbReference>
<keyword evidence="8" id="KW-0997">Cell inner membrane</keyword>
<dbReference type="EC" id="2.7.8.24" evidence="4"/>
<dbReference type="Proteomes" id="UP000317371">
    <property type="component" value="Unassembled WGS sequence"/>
</dbReference>
<keyword evidence="6" id="KW-1003">Cell membrane</keyword>
<sequence length="254" mass="29080">MDQIYIDSQDTQWTPSTKQKLVAWGAHLFTASGAIWGLLALLAITNRQWVLAFAWMGAAVFVDSFDGLLARRVRVKEVLPEFDGALLDNMIDFLNYVFVPAFFLYTADFLPRQAAFIGAVLILLASAYQFCQSDAKTEDHYFKGFPSYWNIMVFYMFILSLNGWINLAIIVLLSALVFVPVKYIYPSRTTMHRNLTLALAGIWGIVNVIILTQYPSHAPWLVWISLLYVVYYCGMSLYAMRFQRPTQPGRARQR</sequence>
<evidence type="ECO:0000256" key="8">
    <source>
        <dbReference type="ARBA" id="ARBA00022519"/>
    </source>
</evidence>
<evidence type="ECO:0000256" key="2">
    <source>
        <dbReference type="ARBA" id="ARBA00001936"/>
    </source>
</evidence>
<keyword evidence="14" id="KW-0594">Phospholipid biosynthesis</keyword>
<dbReference type="OrthoDB" id="350520at2"/>
<dbReference type="RefSeq" id="WP_141609337.1">
    <property type="nucleotide sequence ID" value="NZ_VIGC02000007.1"/>
</dbReference>
<dbReference type="InParanoid" id="A0A540VIJ6"/>
<keyword evidence="16" id="KW-1208">Phospholipid metabolism</keyword>
<feature type="transmembrane region" description="Helical" evidence="18">
    <location>
        <begin position="90"/>
        <end position="107"/>
    </location>
</feature>
<feature type="transmembrane region" description="Helical" evidence="18">
    <location>
        <begin position="113"/>
        <end position="131"/>
    </location>
</feature>
<comment type="caution">
    <text evidence="19">The sequence shown here is derived from an EMBL/GenBank/DDBJ whole genome shotgun (WGS) entry which is preliminary data.</text>
</comment>
<evidence type="ECO:0000256" key="4">
    <source>
        <dbReference type="ARBA" id="ARBA00013195"/>
    </source>
</evidence>
<reference evidence="19 20" key="1">
    <citation type="submission" date="2019-06" db="EMBL/GenBank/DDBJ databases">
        <title>Genome sequence of Litorilinea aerophila BAA-2444.</title>
        <authorList>
            <person name="Maclea K.S."/>
            <person name="Maurais E.G."/>
            <person name="Iannazzi L.C."/>
        </authorList>
    </citation>
    <scope>NUCLEOTIDE SEQUENCE [LARGE SCALE GENOMIC DNA]</scope>
    <source>
        <strain evidence="19 20">ATCC BAA-2444</strain>
    </source>
</reference>
<keyword evidence="7" id="KW-0444">Lipid biosynthesis</keyword>
<keyword evidence="13 18" id="KW-0472">Membrane</keyword>
<dbReference type="AlphaFoldDB" id="A0A540VIJ6"/>
<dbReference type="InterPro" id="IPR043130">
    <property type="entry name" value="CDP-OH_PTrfase_TM_dom"/>
</dbReference>
<dbReference type="GO" id="GO:0008654">
    <property type="term" value="P:phospholipid biosynthetic process"/>
    <property type="evidence" value="ECO:0007669"/>
    <property type="project" value="UniProtKB-KW"/>
</dbReference>
<evidence type="ECO:0000256" key="9">
    <source>
        <dbReference type="ARBA" id="ARBA00022679"/>
    </source>
</evidence>
<evidence type="ECO:0000313" key="20">
    <source>
        <dbReference type="Proteomes" id="UP000317371"/>
    </source>
</evidence>
<dbReference type="InterPro" id="IPR026027">
    <property type="entry name" value="PcS"/>
</dbReference>
<dbReference type="PIRSF" id="PIRSF000851">
    <property type="entry name" value="PcS"/>
    <property type="match status" value="1"/>
</dbReference>
<evidence type="ECO:0000256" key="13">
    <source>
        <dbReference type="ARBA" id="ARBA00023136"/>
    </source>
</evidence>
<gene>
    <name evidence="19" type="ORF">FKZ61_06800</name>
</gene>
<accession>A0A540VIJ6</accession>
<keyword evidence="11 18" id="KW-1133">Transmembrane helix</keyword>
<keyword evidence="15" id="KW-0464">Manganese</keyword>
<keyword evidence="9 19" id="KW-0808">Transferase</keyword>
<dbReference type="Gene3D" id="1.20.120.1760">
    <property type="match status" value="1"/>
</dbReference>
<feature type="transmembrane region" description="Helical" evidence="18">
    <location>
        <begin position="220"/>
        <end position="240"/>
    </location>
</feature>